<accession>A0AAE4FQ82</accession>
<dbReference type="GO" id="GO:0047605">
    <property type="term" value="F:acetolactate decarboxylase activity"/>
    <property type="evidence" value="ECO:0007669"/>
    <property type="project" value="UniProtKB-UniRule"/>
</dbReference>
<dbReference type="Gene3D" id="3.30.1330.80">
    <property type="entry name" value="Hypothetical protein, similar to alpha- acetolactate decarboxylase, domain 2"/>
    <property type="match status" value="2"/>
</dbReference>
<comment type="caution">
    <text evidence="10">The sequence shown here is derived from an EMBL/GenBank/DDBJ whole genome shotgun (WGS) entry which is preliminary data.</text>
</comment>
<dbReference type="InterPro" id="IPR005128">
    <property type="entry name" value="Acetolactate_a_deCO2ase"/>
</dbReference>
<dbReference type="PIRSF" id="PIRSF001332">
    <property type="entry name" value="Acetolac_decarb"/>
    <property type="match status" value="1"/>
</dbReference>
<keyword evidence="11" id="KW-1185">Reference proteome</keyword>
<sequence length="262" mass="28562">MNSCSSISAKLLRPLRWGLWLGIFLAVCVPLVALGAANPVSRGFQISTLDALSAGVFEGAMSFRELRQYGNFGLGTFAGLDGEMIGLDNRFYQVKHDGAVFPVSDQSQTPFAVVTQFKPTQKILLPGTFTYTELQTALDQKLPSLNYPYALKIHGQFPQLELRSVPGQVPPYPTLGAVVKQQTVFNFQQVSATLVGFRLPQNMQGINAAGYHFHGLTQDKKGGGHLLAGIFRNPIVQVQLIQDWHTSFPDTAAFAQSPAPIP</sequence>
<protein>
    <recommendedName>
        <fullName evidence="5 9">Alpha-acetolactate decarboxylase</fullName>
        <ecNumber evidence="4 9">4.1.1.5</ecNumber>
    </recommendedName>
</protein>
<comment type="catalytic activity">
    <reaction evidence="1 9">
        <text>(2S)-2-acetolactate + H(+) = (R)-acetoin + CO2</text>
        <dbReference type="Rhea" id="RHEA:21580"/>
        <dbReference type="ChEBI" id="CHEBI:15378"/>
        <dbReference type="ChEBI" id="CHEBI:15686"/>
        <dbReference type="ChEBI" id="CHEBI:16526"/>
        <dbReference type="ChEBI" id="CHEBI:58476"/>
        <dbReference type="EC" id="4.1.1.5"/>
    </reaction>
</comment>
<evidence type="ECO:0000313" key="10">
    <source>
        <dbReference type="EMBL" id="MDS3859537.1"/>
    </source>
</evidence>
<evidence type="ECO:0000313" key="11">
    <source>
        <dbReference type="Proteomes" id="UP001268256"/>
    </source>
</evidence>
<reference evidence="11" key="1">
    <citation type="submission" date="2023-07" db="EMBL/GenBank/DDBJ databases">
        <authorList>
            <person name="Luz R."/>
            <person name="Cordeiro R."/>
            <person name="Fonseca A."/>
            <person name="Goncalves V."/>
        </authorList>
    </citation>
    <scope>NUCLEOTIDE SEQUENCE [LARGE SCALE GENOMIC DNA]</scope>
    <source>
        <strain evidence="11">BACA0444</strain>
    </source>
</reference>
<proteinExistence type="inferred from homology"/>
<evidence type="ECO:0000256" key="8">
    <source>
        <dbReference type="ARBA" id="ARBA00023239"/>
    </source>
</evidence>
<comment type="pathway">
    <text evidence="2 9">Polyol metabolism; (R,R)-butane-2,3-diol biosynthesis; (R,R)-butane-2,3-diol from pyruvate: step 2/3.</text>
</comment>
<keyword evidence="6 9" id="KW-0210">Decarboxylase</keyword>
<dbReference type="EMBL" id="JAVMIP010000001">
    <property type="protein sequence ID" value="MDS3859537.1"/>
    <property type="molecule type" value="Genomic_DNA"/>
</dbReference>
<dbReference type="AlphaFoldDB" id="A0AAE4FQ82"/>
<dbReference type="CDD" id="cd17299">
    <property type="entry name" value="acetolactate_decarboxylase"/>
    <property type="match status" value="1"/>
</dbReference>
<evidence type="ECO:0000256" key="6">
    <source>
        <dbReference type="ARBA" id="ARBA00022793"/>
    </source>
</evidence>
<dbReference type="SUPFAM" id="SSF117856">
    <property type="entry name" value="AF0104/ALDC/Ptd012-like"/>
    <property type="match status" value="1"/>
</dbReference>
<dbReference type="Pfam" id="PF03306">
    <property type="entry name" value="AAL_decarboxy"/>
    <property type="match status" value="1"/>
</dbReference>
<organism evidence="10 11">
    <name type="scientific">Pseudocalidococcus azoricus BACA0444</name>
    <dbReference type="NCBI Taxonomy" id="2918990"/>
    <lineage>
        <taxon>Bacteria</taxon>
        <taxon>Bacillati</taxon>
        <taxon>Cyanobacteriota</taxon>
        <taxon>Cyanophyceae</taxon>
        <taxon>Acaryochloridales</taxon>
        <taxon>Thermosynechococcaceae</taxon>
        <taxon>Pseudocalidococcus</taxon>
        <taxon>Pseudocalidococcus azoricus</taxon>
    </lineage>
</organism>
<dbReference type="Proteomes" id="UP001268256">
    <property type="component" value="Unassembled WGS sequence"/>
</dbReference>
<evidence type="ECO:0000256" key="4">
    <source>
        <dbReference type="ARBA" id="ARBA00013204"/>
    </source>
</evidence>
<dbReference type="PANTHER" id="PTHR35524:SF1">
    <property type="entry name" value="ALPHA-ACETOLACTATE DECARBOXYLASE"/>
    <property type="match status" value="1"/>
</dbReference>
<dbReference type="RefSeq" id="WP_322876846.1">
    <property type="nucleotide sequence ID" value="NZ_JAVMIP010000001.1"/>
</dbReference>
<keyword evidence="7 9" id="KW-0005">Acetoin biosynthesis</keyword>
<name>A0AAE4FQ82_9CYAN</name>
<keyword evidence="8 9" id="KW-0456">Lyase</keyword>
<dbReference type="PANTHER" id="PTHR35524">
    <property type="entry name" value="ALPHA-ACETOLACTATE DECARBOXYLASE"/>
    <property type="match status" value="1"/>
</dbReference>
<gene>
    <name evidence="10" type="primary">budA</name>
    <name evidence="10" type="ORF">RIF25_01820</name>
</gene>
<evidence type="ECO:0000256" key="5">
    <source>
        <dbReference type="ARBA" id="ARBA00020164"/>
    </source>
</evidence>
<evidence type="ECO:0000256" key="7">
    <source>
        <dbReference type="ARBA" id="ARBA00023061"/>
    </source>
</evidence>
<dbReference type="NCBIfam" id="TIGR01252">
    <property type="entry name" value="acetolac_decarb"/>
    <property type="match status" value="1"/>
</dbReference>
<evidence type="ECO:0000256" key="3">
    <source>
        <dbReference type="ARBA" id="ARBA00007106"/>
    </source>
</evidence>
<evidence type="ECO:0000256" key="2">
    <source>
        <dbReference type="ARBA" id="ARBA00005170"/>
    </source>
</evidence>
<evidence type="ECO:0000256" key="9">
    <source>
        <dbReference type="PIRNR" id="PIRNR001332"/>
    </source>
</evidence>
<evidence type="ECO:0000256" key="1">
    <source>
        <dbReference type="ARBA" id="ARBA00001784"/>
    </source>
</evidence>
<comment type="similarity">
    <text evidence="3 9">Belongs to the alpha-acetolactate decarboxylase family.</text>
</comment>
<dbReference type="GO" id="GO:0045151">
    <property type="term" value="P:acetoin biosynthetic process"/>
    <property type="evidence" value="ECO:0007669"/>
    <property type="project" value="UniProtKB-UniRule"/>
</dbReference>
<dbReference type="EC" id="4.1.1.5" evidence="4 9"/>